<dbReference type="KEGG" id="ndo:DDD_3126"/>
<evidence type="ECO:0000313" key="1">
    <source>
        <dbReference type="EMBL" id="AGC78253.1"/>
    </source>
</evidence>
<dbReference type="HOGENOM" id="CLU_3273533_0_0_10"/>
<name>L7WH21_NONDD</name>
<gene>
    <name evidence="1" type="ordered locus">DDD_3126</name>
</gene>
<organism evidence="1 2">
    <name type="scientific">Nonlabens dokdonensis (strain DSM 17205 / KCTC 12402 / DSW-6)</name>
    <name type="common">Donghaeana dokdonensis</name>
    <dbReference type="NCBI Taxonomy" id="592029"/>
    <lineage>
        <taxon>Bacteria</taxon>
        <taxon>Pseudomonadati</taxon>
        <taxon>Bacteroidota</taxon>
        <taxon>Flavobacteriia</taxon>
        <taxon>Flavobacteriales</taxon>
        <taxon>Flavobacteriaceae</taxon>
        <taxon>Nonlabens</taxon>
    </lineage>
</organism>
<evidence type="ECO:0000313" key="2">
    <source>
        <dbReference type="Proteomes" id="UP000011173"/>
    </source>
</evidence>
<dbReference type="STRING" id="592029.DDD_3126"/>
<dbReference type="Proteomes" id="UP000011173">
    <property type="component" value="Chromosome"/>
</dbReference>
<dbReference type="AlphaFoldDB" id="L7WH21"/>
<dbReference type="EMBL" id="CP001397">
    <property type="protein sequence ID" value="AGC78253.1"/>
    <property type="molecule type" value="Genomic_DNA"/>
</dbReference>
<accession>L7WH21</accession>
<proteinExistence type="predicted"/>
<sequence length="41" mass="4834">MRRKLKENKLTSYFFKPLTVFTQKHLTVITQFSISCKKKGG</sequence>
<protein>
    <submittedName>
        <fullName evidence="1">Uncharacterized protein</fullName>
    </submittedName>
</protein>
<dbReference type="PATRIC" id="fig|592029.3.peg.3099"/>
<reference evidence="1 2" key="1">
    <citation type="journal article" date="2013" name="Genome Biol. Evol.">
        <title>Genomic makeup of the marine flavobacterium Nonlabens (Donghaeana) dokdonensis DSW-6 and identification of a novel class of rhodopsins.</title>
        <authorList>
            <person name="Kwon S.K."/>
            <person name="Kim B.K."/>
            <person name="Song J.Y."/>
            <person name="Kwak M.J."/>
            <person name="Lee C.H."/>
            <person name="Yoon J.H."/>
            <person name="Oh T.K."/>
            <person name="Kim J.F."/>
        </authorList>
    </citation>
    <scope>NUCLEOTIDE SEQUENCE [LARGE SCALE GENOMIC DNA]</scope>
    <source>
        <strain evidence="2">DSM 17205 / KCTC 12402 / DSW-6</strain>
    </source>
</reference>